<reference evidence="1" key="1">
    <citation type="journal article" date="2020" name="Stud. Mycol.">
        <title>101 Dothideomycetes genomes: a test case for predicting lifestyles and emergence of pathogens.</title>
        <authorList>
            <person name="Haridas S."/>
            <person name="Albert R."/>
            <person name="Binder M."/>
            <person name="Bloem J."/>
            <person name="Labutti K."/>
            <person name="Salamov A."/>
            <person name="Andreopoulos B."/>
            <person name="Baker S."/>
            <person name="Barry K."/>
            <person name="Bills G."/>
            <person name="Bluhm B."/>
            <person name="Cannon C."/>
            <person name="Castanera R."/>
            <person name="Culley D."/>
            <person name="Daum C."/>
            <person name="Ezra D."/>
            <person name="Gonzalez J."/>
            <person name="Henrissat B."/>
            <person name="Kuo A."/>
            <person name="Liang C."/>
            <person name="Lipzen A."/>
            <person name="Lutzoni F."/>
            <person name="Magnuson J."/>
            <person name="Mondo S."/>
            <person name="Nolan M."/>
            <person name="Ohm R."/>
            <person name="Pangilinan J."/>
            <person name="Park H.-J."/>
            <person name="Ramirez L."/>
            <person name="Alfaro M."/>
            <person name="Sun H."/>
            <person name="Tritt A."/>
            <person name="Yoshinaga Y."/>
            <person name="Zwiers L.-H."/>
            <person name="Turgeon B."/>
            <person name="Goodwin S."/>
            <person name="Spatafora J."/>
            <person name="Crous P."/>
            <person name="Grigoriev I."/>
        </authorList>
    </citation>
    <scope>NUCLEOTIDE SEQUENCE</scope>
    <source>
        <strain evidence="1">CBS 113818</strain>
    </source>
</reference>
<dbReference type="Proteomes" id="UP000799424">
    <property type="component" value="Unassembled WGS sequence"/>
</dbReference>
<dbReference type="AlphaFoldDB" id="A0A6A6ZXZ9"/>
<gene>
    <name evidence="1" type="ORF">CC86DRAFT_36728</name>
</gene>
<name>A0A6A6ZXZ9_9PLEO</name>
<dbReference type="EMBL" id="MU006227">
    <property type="protein sequence ID" value="KAF2825932.1"/>
    <property type="molecule type" value="Genomic_DNA"/>
</dbReference>
<sequence length="78" mass="9065">MMIFSFCKVSFECGVGATFRSNARAVPSGHSFCRRCNILATKYNSAFRFTRIRDHQRDCICHHFTIARTHMRGLMIFV</sequence>
<proteinExistence type="predicted"/>
<organism evidence="1 2">
    <name type="scientific">Ophiobolus disseminans</name>
    <dbReference type="NCBI Taxonomy" id="1469910"/>
    <lineage>
        <taxon>Eukaryota</taxon>
        <taxon>Fungi</taxon>
        <taxon>Dikarya</taxon>
        <taxon>Ascomycota</taxon>
        <taxon>Pezizomycotina</taxon>
        <taxon>Dothideomycetes</taxon>
        <taxon>Pleosporomycetidae</taxon>
        <taxon>Pleosporales</taxon>
        <taxon>Pleosporineae</taxon>
        <taxon>Phaeosphaeriaceae</taxon>
        <taxon>Ophiobolus</taxon>
    </lineage>
</organism>
<accession>A0A6A6ZXZ9</accession>
<keyword evidence="2" id="KW-1185">Reference proteome</keyword>
<protein>
    <submittedName>
        <fullName evidence="1">Uncharacterized protein</fullName>
    </submittedName>
</protein>
<evidence type="ECO:0000313" key="1">
    <source>
        <dbReference type="EMBL" id="KAF2825932.1"/>
    </source>
</evidence>
<evidence type="ECO:0000313" key="2">
    <source>
        <dbReference type="Proteomes" id="UP000799424"/>
    </source>
</evidence>